<keyword evidence="3" id="KW-1185">Reference proteome</keyword>
<dbReference type="Pfam" id="PF08378">
    <property type="entry name" value="NERD"/>
    <property type="match status" value="1"/>
</dbReference>
<name>A0ABS2NJH8_9BACI</name>
<comment type="caution">
    <text evidence="2">The sequence shown here is derived from an EMBL/GenBank/DDBJ whole genome shotgun (WGS) entry which is preliminary data.</text>
</comment>
<evidence type="ECO:0000259" key="1">
    <source>
        <dbReference type="PROSITE" id="PS50965"/>
    </source>
</evidence>
<reference evidence="2 3" key="1">
    <citation type="submission" date="2021-01" db="EMBL/GenBank/DDBJ databases">
        <title>Genomic Encyclopedia of Type Strains, Phase IV (KMG-IV): sequencing the most valuable type-strain genomes for metagenomic binning, comparative biology and taxonomic classification.</title>
        <authorList>
            <person name="Goeker M."/>
        </authorList>
    </citation>
    <scope>NUCLEOTIDE SEQUENCE [LARGE SCALE GENOMIC DNA]</scope>
    <source>
        <strain evidence="2 3">DSM 24834</strain>
    </source>
</reference>
<dbReference type="EMBL" id="JAFBDZ010000006">
    <property type="protein sequence ID" value="MBM7587965.1"/>
    <property type="molecule type" value="Genomic_DNA"/>
</dbReference>
<accession>A0ABS2NJH8</accession>
<dbReference type="Proteomes" id="UP001646157">
    <property type="component" value="Unassembled WGS sequence"/>
</dbReference>
<evidence type="ECO:0000313" key="2">
    <source>
        <dbReference type="EMBL" id="MBM7587965.1"/>
    </source>
</evidence>
<dbReference type="PROSITE" id="PS50965">
    <property type="entry name" value="NERD"/>
    <property type="match status" value="1"/>
</dbReference>
<dbReference type="InterPro" id="IPR011528">
    <property type="entry name" value="NERD"/>
</dbReference>
<dbReference type="RefSeq" id="WP_239587772.1">
    <property type="nucleotide sequence ID" value="NZ_JAFBDZ010000006.1"/>
</dbReference>
<gene>
    <name evidence="2" type="ORF">JOC86_004540</name>
</gene>
<feature type="domain" description="NERD" evidence="1">
    <location>
        <begin position="41"/>
        <end position="150"/>
    </location>
</feature>
<organism evidence="2 3">
    <name type="scientific">Rossellomorea pakistanensis</name>
    <dbReference type="NCBI Taxonomy" id="992288"/>
    <lineage>
        <taxon>Bacteria</taxon>
        <taxon>Bacillati</taxon>
        <taxon>Bacillota</taxon>
        <taxon>Bacilli</taxon>
        <taxon>Bacillales</taxon>
        <taxon>Bacillaceae</taxon>
        <taxon>Rossellomorea</taxon>
    </lineage>
</organism>
<proteinExistence type="predicted"/>
<sequence>MIVKPRDIPLSIMKLKALKSRLPHNHPKISKINEALVISLAGLKGENSIDFPLSFLTDNKYLIFHDLRLEYNQYYFQIDTLLVSKSHILIIEVKNIAGTIYFDQEFNQMIRVKDGIEEAFADPLIQVQRHETQLKSWLKKKNFLISPFTH</sequence>
<protein>
    <recommendedName>
        <fullName evidence="1">NERD domain-containing protein</fullName>
    </recommendedName>
</protein>
<evidence type="ECO:0000313" key="3">
    <source>
        <dbReference type="Proteomes" id="UP001646157"/>
    </source>
</evidence>